<dbReference type="PROSITE" id="PS51257">
    <property type="entry name" value="PROKAR_LIPOPROTEIN"/>
    <property type="match status" value="1"/>
</dbReference>
<feature type="domain" description="Peptidase C39-like" evidence="2">
    <location>
        <begin position="124"/>
        <end position="291"/>
    </location>
</feature>
<dbReference type="PANTHER" id="PTHR37806:SF1">
    <property type="entry name" value="PEPTIDASE C39-LIKE DOMAIN-CONTAINING PROTEIN"/>
    <property type="match status" value="1"/>
</dbReference>
<dbReference type="eggNOG" id="COG4990">
    <property type="taxonomic scope" value="Bacteria"/>
</dbReference>
<evidence type="ECO:0000259" key="2">
    <source>
        <dbReference type="Pfam" id="PF13529"/>
    </source>
</evidence>
<keyword evidence="1" id="KW-0732">Signal</keyword>
<evidence type="ECO:0000313" key="3">
    <source>
        <dbReference type="EMBL" id="KGR84998.1"/>
    </source>
</evidence>
<reference evidence="3 4" key="1">
    <citation type="submission" date="2014-02" db="EMBL/GenBank/DDBJ databases">
        <title>Draft genome sequence of Lysinibacillus odysseyi NBRC 100172.</title>
        <authorList>
            <person name="Zhang F."/>
            <person name="Wang G."/>
            <person name="Zhang L."/>
        </authorList>
    </citation>
    <scope>NUCLEOTIDE SEQUENCE [LARGE SCALE GENOMIC DNA]</scope>
    <source>
        <strain evidence="3 4">NBRC 100172</strain>
    </source>
</reference>
<keyword evidence="4" id="KW-1185">Reference proteome</keyword>
<dbReference type="PANTHER" id="PTHR37806">
    <property type="entry name" value="LMO0724 PROTEIN"/>
    <property type="match status" value="1"/>
</dbReference>
<dbReference type="Proteomes" id="UP000030437">
    <property type="component" value="Unassembled WGS sequence"/>
</dbReference>
<comment type="caution">
    <text evidence="3">The sequence shown here is derived from an EMBL/GenBank/DDBJ whole genome shotgun (WGS) entry which is preliminary data.</text>
</comment>
<dbReference type="STRING" id="1220589.CD32_11115"/>
<proteinExistence type="predicted"/>
<feature type="signal peptide" evidence="1">
    <location>
        <begin position="1"/>
        <end position="20"/>
    </location>
</feature>
<dbReference type="Gene3D" id="3.90.70.10">
    <property type="entry name" value="Cysteine proteinases"/>
    <property type="match status" value="1"/>
</dbReference>
<dbReference type="RefSeq" id="WP_036154528.1">
    <property type="nucleotide sequence ID" value="NZ_AVCX01000006.1"/>
</dbReference>
<feature type="chain" id="PRO_5038609381" description="Peptidase C39-like domain-containing protein" evidence="1">
    <location>
        <begin position="21"/>
        <end position="318"/>
    </location>
</feature>
<dbReference type="InterPro" id="IPR039564">
    <property type="entry name" value="Peptidase_C39-like"/>
</dbReference>
<sequence length="318" mass="35029">MKWRLTLTCSLSLLLLACHGNDTQGKTEGAGLVVMPVEYYSGAAVSNVMVEVYDEAGEQIGSEISYEGEAVFPNVQSDKTYLIRIGPEQYIEDDTWGTQKTIVFDASSPQVVIETNAVDHEQALAVPVQMQKPELPHGCEITSLTSVLAYYGAETDKVTMSSKYLPKQAFKQEGSRKIGPNPNEYYAGEPSSPKGTYSFAGPIVQAANDYIDEHEMNLIAENKSGSSVEEIEQYIKLGVPVISWVTLDLSEPRKKGGWYIAGTNTFHEMYTNLHAVVIVDITDKSVEVMDPLKGIVQLDKKQFFASYKALGEQAVVVY</sequence>
<accession>A0A0A3IQ50</accession>
<dbReference type="AlphaFoldDB" id="A0A0A3IQ50"/>
<evidence type="ECO:0000313" key="4">
    <source>
        <dbReference type="Proteomes" id="UP000030437"/>
    </source>
</evidence>
<protein>
    <recommendedName>
        <fullName evidence="2">Peptidase C39-like domain-containing protein</fullName>
    </recommendedName>
</protein>
<gene>
    <name evidence="3" type="ORF">CD32_11115</name>
</gene>
<dbReference type="OrthoDB" id="1164310at2"/>
<dbReference type="Pfam" id="PF13529">
    <property type="entry name" value="Peptidase_C39_2"/>
    <property type="match status" value="1"/>
</dbReference>
<evidence type="ECO:0000256" key="1">
    <source>
        <dbReference type="SAM" id="SignalP"/>
    </source>
</evidence>
<organism evidence="3 4">
    <name type="scientific">Lysinibacillus odysseyi 34hs-1 = NBRC 100172</name>
    <dbReference type="NCBI Taxonomy" id="1220589"/>
    <lineage>
        <taxon>Bacteria</taxon>
        <taxon>Bacillati</taxon>
        <taxon>Bacillota</taxon>
        <taxon>Bacilli</taxon>
        <taxon>Bacillales</taxon>
        <taxon>Bacillaceae</taxon>
        <taxon>Lysinibacillus</taxon>
    </lineage>
</organism>
<name>A0A0A3IQ50_9BACI</name>
<dbReference type="EMBL" id="JPVP01000055">
    <property type="protein sequence ID" value="KGR84998.1"/>
    <property type="molecule type" value="Genomic_DNA"/>
</dbReference>